<evidence type="ECO:0000313" key="2">
    <source>
        <dbReference type="EMBL" id="KAJ1178324.1"/>
    </source>
</evidence>
<keyword evidence="1" id="KW-1133">Transmembrane helix</keyword>
<dbReference type="EMBL" id="JANPWB010000006">
    <property type="protein sequence ID" value="KAJ1178324.1"/>
    <property type="molecule type" value="Genomic_DNA"/>
</dbReference>
<keyword evidence="1" id="KW-0812">Transmembrane</keyword>
<sequence>ALRSLRASVGFWRSLKLSIMARVSLSKMIMLPRLLYYFTNLAVLLPLAWFRELNSLLRDLIWDGGRRHTALTFMCRLTSAGGLGVPDFELYYLACQLQCISRWCTWEGRLDSYTPNGAIDTEWIIAQMIGRRVEAQEGSVMTKVALSCWKRCSRRMREGRPYFAALPLSVITQGTKEGTLLGSGLGVWSKAGVE</sequence>
<evidence type="ECO:0000256" key="1">
    <source>
        <dbReference type="SAM" id="Phobius"/>
    </source>
</evidence>
<dbReference type="PANTHER" id="PTHR31635">
    <property type="entry name" value="REVERSE TRANSCRIPTASE DOMAIN-CONTAINING PROTEIN-RELATED"/>
    <property type="match status" value="1"/>
</dbReference>
<protein>
    <submittedName>
        <fullName evidence="2">Uncharacterized protein</fullName>
    </submittedName>
</protein>
<dbReference type="PANTHER" id="PTHR31635:SF196">
    <property type="entry name" value="REVERSE TRANSCRIPTASE DOMAIN-CONTAINING PROTEIN-RELATED"/>
    <property type="match status" value="1"/>
</dbReference>
<organism evidence="2 3">
    <name type="scientific">Pleurodeles waltl</name>
    <name type="common">Iberian ribbed newt</name>
    <dbReference type="NCBI Taxonomy" id="8319"/>
    <lineage>
        <taxon>Eukaryota</taxon>
        <taxon>Metazoa</taxon>
        <taxon>Chordata</taxon>
        <taxon>Craniata</taxon>
        <taxon>Vertebrata</taxon>
        <taxon>Euteleostomi</taxon>
        <taxon>Amphibia</taxon>
        <taxon>Batrachia</taxon>
        <taxon>Caudata</taxon>
        <taxon>Salamandroidea</taxon>
        <taxon>Salamandridae</taxon>
        <taxon>Pleurodelinae</taxon>
        <taxon>Pleurodeles</taxon>
    </lineage>
</organism>
<feature type="non-terminal residue" evidence="2">
    <location>
        <position position="1"/>
    </location>
</feature>
<name>A0AAV7TNS2_PLEWA</name>
<keyword evidence="1" id="KW-0472">Membrane</keyword>
<keyword evidence="3" id="KW-1185">Reference proteome</keyword>
<dbReference type="Proteomes" id="UP001066276">
    <property type="component" value="Chromosome 3_2"/>
</dbReference>
<comment type="caution">
    <text evidence="2">The sequence shown here is derived from an EMBL/GenBank/DDBJ whole genome shotgun (WGS) entry which is preliminary data.</text>
</comment>
<reference evidence="2" key="1">
    <citation type="journal article" date="2022" name="bioRxiv">
        <title>Sequencing and chromosome-scale assembly of the giantPleurodeles waltlgenome.</title>
        <authorList>
            <person name="Brown T."/>
            <person name="Elewa A."/>
            <person name="Iarovenko S."/>
            <person name="Subramanian E."/>
            <person name="Araus A.J."/>
            <person name="Petzold A."/>
            <person name="Susuki M."/>
            <person name="Suzuki K.-i.T."/>
            <person name="Hayashi T."/>
            <person name="Toyoda A."/>
            <person name="Oliveira C."/>
            <person name="Osipova E."/>
            <person name="Leigh N.D."/>
            <person name="Simon A."/>
            <person name="Yun M.H."/>
        </authorList>
    </citation>
    <scope>NUCLEOTIDE SEQUENCE</scope>
    <source>
        <strain evidence="2">20211129_DDA</strain>
        <tissue evidence="2">Liver</tissue>
    </source>
</reference>
<evidence type="ECO:0000313" key="3">
    <source>
        <dbReference type="Proteomes" id="UP001066276"/>
    </source>
</evidence>
<proteinExistence type="predicted"/>
<feature type="non-terminal residue" evidence="2">
    <location>
        <position position="194"/>
    </location>
</feature>
<accession>A0AAV7TNS2</accession>
<dbReference type="AlphaFoldDB" id="A0AAV7TNS2"/>
<gene>
    <name evidence="2" type="ORF">NDU88_003570</name>
</gene>
<feature type="transmembrane region" description="Helical" evidence="1">
    <location>
        <begin position="34"/>
        <end position="50"/>
    </location>
</feature>